<keyword evidence="3" id="KW-0520">NAD</keyword>
<keyword evidence="2" id="KW-0560">Oxidoreductase</keyword>
<dbReference type="SUPFAM" id="SSF53720">
    <property type="entry name" value="ALDH-like"/>
    <property type="match status" value="1"/>
</dbReference>
<dbReference type="InterPro" id="IPR016163">
    <property type="entry name" value="Ald_DH_C"/>
</dbReference>
<evidence type="ECO:0000256" key="1">
    <source>
        <dbReference type="ARBA" id="ARBA00009986"/>
    </source>
</evidence>
<proteinExistence type="inferred from homology"/>
<organism evidence="5 6">
    <name type="scientific">Brevibacillus thermoruber</name>
    <dbReference type="NCBI Taxonomy" id="33942"/>
    <lineage>
        <taxon>Bacteria</taxon>
        <taxon>Bacillati</taxon>
        <taxon>Bacillota</taxon>
        <taxon>Bacilli</taxon>
        <taxon>Bacillales</taxon>
        <taxon>Paenibacillaceae</taxon>
        <taxon>Brevibacillus</taxon>
    </lineage>
</organism>
<reference evidence="5" key="1">
    <citation type="submission" date="2022-12" db="EMBL/GenBank/DDBJ databases">
        <title>Draft genome sequence of the thermophilic strain Brevibacillus thermoruber HT42, isolated from Los Humeros, Puebla, Mexico, with biotechnological potential.</title>
        <authorList>
            <person name="Lara Sanchez J."/>
            <person name="Solis Palacios R."/>
            <person name="Bustos Baena A.S."/>
            <person name="Ruz Baez A.E."/>
            <person name="Espinosa Luna G."/>
            <person name="Oliart Ros R.M."/>
        </authorList>
    </citation>
    <scope>NUCLEOTIDE SEQUENCE</scope>
    <source>
        <strain evidence="5">HT42</strain>
    </source>
</reference>
<dbReference type="PANTHER" id="PTHR43720">
    <property type="entry name" value="2-AMINOMUCONIC SEMIALDEHYDE DEHYDROGENASE"/>
    <property type="match status" value="1"/>
</dbReference>
<dbReference type="EMBL" id="JAPYYP010000032">
    <property type="protein sequence ID" value="MDA5110463.1"/>
    <property type="molecule type" value="Genomic_DNA"/>
</dbReference>
<dbReference type="RefSeq" id="WP_065066896.1">
    <property type="nucleotide sequence ID" value="NZ_JAPYYP010000032.1"/>
</dbReference>
<protein>
    <submittedName>
        <fullName evidence="5">Aldehyde dehydrogenase</fullName>
    </submittedName>
</protein>
<dbReference type="PROSITE" id="PS00070">
    <property type="entry name" value="ALDEHYDE_DEHYDR_CYS"/>
    <property type="match status" value="1"/>
</dbReference>
<evidence type="ECO:0000259" key="4">
    <source>
        <dbReference type="Pfam" id="PF00171"/>
    </source>
</evidence>
<sequence length="490" mass="53872">MSTTGLQPKTKAIDCLHFINGQFVPSVNGRVFPNINPATEEVLGTVAEGGPEEIDLAVQAARKALRGPWRSMTANERVAVLRRIGDLILERQEELAILESLDTGKPLWLSKSVDIPRAAYNFHFFADYVRTIGTEASQSDDVAINYAIRRPLGVVGLINPWNLPLLLLTWKLAPALAAGNTVVMKPAELTPMTATVLAEICRDAGIPDGVVNVVHGFGPDSAGSALVEHPDVNGITFTGETTTGKIIMQAAAKTLKRLSYELGGKNPNIIFADSDLDEVIDTTLKSSFVNQGEVCLCGSRIYVERAAYQEFLDKFVAKTKELLVGDPFHEKTKVGALISEEHYQRVTQYIELARQEGGTILLGGRRPEGLEKGYYLEPTIITGVDRSCRVVREEIFGPVVTVTPFDTEEEVIEQANDTHYGLSATIWTNDLRRAHRVAGQIEAGIIWVNTWFFRDLRTPFGGMKQSGIGREGGVHSFEFYSELTNICIKL</sequence>
<dbReference type="Pfam" id="PF00171">
    <property type="entry name" value="Aldedh"/>
    <property type="match status" value="1"/>
</dbReference>
<accession>A0A9X3Z540</accession>
<comment type="similarity">
    <text evidence="1">Belongs to the aldehyde dehydrogenase family.</text>
</comment>
<evidence type="ECO:0000256" key="3">
    <source>
        <dbReference type="ARBA" id="ARBA00023027"/>
    </source>
</evidence>
<dbReference type="InterPro" id="IPR015590">
    <property type="entry name" value="Aldehyde_DH_dom"/>
</dbReference>
<dbReference type="CDD" id="cd07093">
    <property type="entry name" value="ALDH_F8_HMSADH"/>
    <property type="match status" value="1"/>
</dbReference>
<comment type="caution">
    <text evidence="5">The sequence shown here is derived from an EMBL/GenBank/DDBJ whole genome shotgun (WGS) entry which is preliminary data.</text>
</comment>
<dbReference type="AlphaFoldDB" id="A0A9X3Z540"/>
<evidence type="ECO:0000313" key="5">
    <source>
        <dbReference type="EMBL" id="MDA5110463.1"/>
    </source>
</evidence>
<dbReference type="InterPro" id="IPR016160">
    <property type="entry name" value="Ald_DH_CS_CYS"/>
</dbReference>
<dbReference type="Gene3D" id="3.40.605.10">
    <property type="entry name" value="Aldehyde Dehydrogenase, Chain A, domain 1"/>
    <property type="match status" value="1"/>
</dbReference>
<dbReference type="PANTHER" id="PTHR43720:SF2">
    <property type="entry name" value="2-AMINOMUCONIC SEMIALDEHYDE DEHYDROGENASE"/>
    <property type="match status" value="1"/>
</dbReference>
<dbReference type="Gene3D" id="3.40.309.10">
    <property type="entry name" value="Aldehyde Dehydrogenase, Chain A, domain 2"/>
    <property type="match status" value="1"/>
</dbReference>
<keyword evidence="6" id="KW-1185">Reference proteome</keyword>
<feature type="domain" description="Aldehyde dehydrogenase" evidence="4">
    <location>
        <begin position="25"/>
        <end position="485"/>
    </location>
</feature>
<dbReference type="FunFam" id="3.40.309.10:FF:000012">
    <property type="entry name" value="Betaine aldehyde dehydrogenase"/>
    <property type="match status" value="1"/>
</dbReference>
<dbReference type="GO" id="GO:0016620">
    <property type="term" value="F:oxidoreductase activity, acting on the aldehyde or oxo group of donors, NAD or NADP as acceptor"/>
    <property type="evidence" value="ECO:0007669"/>
    <property type="project" value="InterPro"/>
</dbReference>
<dbReference type="InterPro" id="IPR016161">
    <property type="entry name" value="Ald_DH/histidinol_DH"/>
</dbReference>
<gene>
    <name evidence="5" type="ORF">O3V59_19120</name>
</gene>
<dbReference type="Proteomes" id="UP001151071">
    <property type="component" value="Unassembled WGS sequence"/>
</dbReference>
<name>A0A9X3Z540_9BACL</name>
<evidence type="ECO:0000313" key="6">
    <source>
        <dbReference type="Proteomes" id="UP001151071"/>
    </source>
</evidence>
<dbReference type="FunFam" id="3.40.605.10:FF:000007">
    <property type="entry name" value="NAD/NADP-dependent betaine aldehyde dehydrogenase"/>
    <property type="match status" value="1"/>
</dbReference>
<evidence type="ECO:0000256" key="2">
    <source>
        <dbReference type="ARBA" id="ARBA00023002"/>
    </source>
</evidence>
<dbReference type="InterPro" id="IPR016162">
    <property type="entry name" value="Ald_DH_N"/>
</dbReference>